<organism evidence="2 3">
    <name type="scientific">Chloroflexus aurantiacus (strain ATCC 29366 / DSM 635 / J-10-fl)</name>
    <dbReference type="NCBI Taxonomy" id="324602"/>
    <lineage>
        <taxon>Bacteria</taxon>
        <taxon>Bacillati</taxon>
        <taxon>Chloroflexota</taxon>
        <taxon>Chloroflexia</taxon>
        <taxon>Chloroflexales</taxon>
        <taxon>Chloroflexineae</taxon>
        <taxon>Chloroflexaceae</taxon>
        <taxon>Chloroflexus</taxon>
    </lineage>
</organism>
<dbReference type="KEGG" id="cau:Caur_1793"/>
<dbReference type="Proteomes" id="UP000002008">
    <property type="component" value="Chromosome"/>
</dbReference>
<proteinExistence type="predicted"/>
<dbReference type="AlphaFoldDB" id="A9WD43"/>
<dbReference type="Pfam" id="PF01904">
    <property type="entry name" value="DUF72"/>
    <property type="match status" value="1"/>
</dbReference>
<feature type="region of interest" description="Disordered" evidence="1">
    <location>
        <begin position="264"/>
        <end position="285"/>
    </location>
</feature>
<protein>
    <recommendedName>
        <fullName evidence="4">DUF72 domain-containing protein</fullName>
    </recommendedName>
</protein>
<evidence type="ECO:0000313" key="2">
    <source>
        <dbReference type="EMBL" id="ABY35010.1"/>
    </source>
</evidence>
<dbReference type="HOGENOM" id="CLU_046519_2_1_0"/>
<dbReference type="PATRIC" id="fig|324602.8.peg.2045"/>
<dbReference type="RefSeq" id="WP_012257664.1">
    <property type="nucleotide sequence ID" value="NC_010175.1"/>
</dbReference>
<keyword evidence="3" id="KW-1185">Reference proteome</keyword>
<evidence type="ECO:0000313" key="3">
    <source>
        <dbReference type="Proteomes" id="UP000002008"/>
    </source>
</evidence>
<dbReference type="InterPro" id="IPR002763">
    <property type="entry name" value="DUF72"/>
</dbReference>
<dbReference type="PANTHER" id="PTHR30348:SF9">
    <property type="entry name" value="UPF0759 PROTEIN YECE"/>
    <property type="match status" value="1"/>
</dbReference>
<dbReference type="Gene3D" id="3.20.20.410">
    <property type="entry name" value="Protein of unknown function UPF0759"/>
    <property type="match status" value="1"/>
</dbReference>
<dbReference type="EnsemblBacteria" id="ABY35010">
    <property type="protein sequence ID" value="ABY35010"/>
    <property type="gene ID" value="Caur_1793"/>
</dbReference>
<accession>A9WD43</accession>
<evidence type="ECO:0000256" key="1">
    <source>
        <dbReference type="SAM" id="MobiDB-lite"/>
    </source>
</evidence>
<dbReference type="InParanoid" id="A9WD43"/>
<sequence>MIRIGCAVWAYNGWVGDLFPPGTRNSEFLRLYSRQLTTVEGNTTFYATPTPATVARWAEETPPDFHFCFKLPRDVSHAGPLADKLAQARAFIERMQGLGSRCGPFFLQLPPAYGPARLADLERFLAGWPPDVALALEVRHPDWYLPVGEVPLMELLARYRIGRVIMDVRPIRDPAEPPTTLLADARERKPDVPLRPLRGGGPTLVRYIGHPDLARNEPFLTEWAARIAEWATTDPQIYLFMHCPDESRSPTLCRQIAARLRAHGAPLAERDNEPPTTPAQLNLFG</sequence>
<dbReference type="SUPFAM" id="SSF117396">
    <property type="entry name" value="TM1631-like"/>
    <property type="match status" value="1"/>
</dbReference>
<dbReference type="EMBL" id="CP000909">
    <property type="protein sequence ID" value="ABY35010.1"/>
    <property type="molecule type" value="Genomic_DNA"/>
</dbReference>
<dbReference type="InterPro" id="IPR036520">
    <property type="entry name" value="UPF0759_sf"/>
</dbReference>
<dbReference type="STRING" id="324602.Caur_1793"/>
<reference evidence="3" key="1">
    <citation type="journal article" date="2011" name="BMC Genomics">
        <title>Complete genome sequence of the filamentous anoxygenic phototrophic bacterium Chloroflexus aurantiacus.</title>
        <authorList>
            <person name="Tang K.H."/>
            <person name="Barry K."/>
            <person name="Chertkov O."/>
            <person name="Dalin E."/>
            <person name="Han C.S."/>
            <person name="Hauser L.J."/>
            <person name="Honchak B.M."/>
            <person name="Karbach L.E."/>
            <person name="Land M.L."/>
            <person name="Lapidus A."/>
            <person name="Larimer F.W."/>
            <person name="Mikhailova N."/>
            <person name="Pitluck S."/>
            <person name="Pierson B.K."/>
            <person name="Blankenship R.E."/>
        </authorList>
    </citation>
    <scope>NUCLEOTIDE SEQUENCE [LARGE SCALE GENOMIC DNA]</scope>
    <source>
        <strain evidence="3">ATCC 29366 / DSM 635 / J-10-fl</strain>
    </source>
</reference>
<evidence type="ECO:0008006" key="4">
    <source>
        <dbReference type="Google" id="ProtNLM"/>
    </source>
</evidence>
<gene>
    <name evidence="2" type="ordered locus">Caur_1793</name>
</gene>
<dbReference type="eggNOG" id="COG1801">
    <property type="taxonomic scope" value="Bacteria"/>
</dbReference>
<dbReference type="PANTHER" id="PTHR30348">
    <property type="entry name" value="UNCHARACTERIZED PROTEIN YECE"/>
    <property type="match status" value="1"/>
</dbReference>
<name>A9WD43_CHLAA</name>